<keyword evidence="1" id="KW-0597">Phosphoprotein</keyword>
<dbReference type="STRING" id="1805280.AUJ22_00205"/>
<proteinExistence type="predicted"/>
<dbReference type="AlphaFoldDB" id="A0A1J4UYV0"/>
<feature type="domain" description="Response regulatory" evidence="3">
    <location>
        <begin position="5"/>
        <end position="122"/>
    </location>
</feature>
<evidence type="ECO:0000313" key="5">
    <source>
        <dbReference type="Proteomes" id="UP000185769"/>
    </source>
</evidence>
<dbReference type="SUPFAM" id="SSF52172">
    <property type="entry name" value="CheY-like"/>
    <property type="match status" value="1"/>
</dbReference>
<organism evidence="4 5">
    <name type="scientific">Candidatus Nomurabacteria bacterium CG1_02_31_12</name>
    <dbReference type="NCBI Taxonomy" id="1805280"/>
    <lineage>
        <taxon>Bacteria</taxon>
        <taxon>Candidatus Nomuraibacteriota</taxon>
    </lineage>
</organism>
<comment type="caution">
    <text evidence="4">The sequence shown here is derived from an EMBL/GenBank/DDBJ whole genome shotgun (WGS) entry which is preliminary data.</text>
</comment>
<evidence type="ECO:0000256" key="1">
    <source>
        <dbReference type="ARBA" id="ARBA00022553"/>
    </source>
</evidence>
<dbReference type="Pfam" id="PF00072">
    <property type="entry name" value="Response_reg"/>
    <property type="match status" value="1"/>
</dbReference>
<accession>A0A1J4UYV0</accession>
<evidence type="ECO:0000313" key="4">
    <source>
        <dbReference type="EMBL" id="OIO30076.1"/>
    </source>
</evidence>
<dbReference type="PROSITE" id="PS50110">
    <property type="entry name" value="RESPONSE_REGULATORY"/>
    <property type="match status" value="1"/>
</dbReference>
<name>A0A1J4UYV0_9BACT</name>
<dbReference type="Proteomes" id="UP000185769">
    <property type="component" value="Unassembled WGS sequence"/>
</dbReference>
<gene>
    <name evidence="4" type="ORF">AUJ22_00205</name>
</gene>
<dbReference type="GO" id="GO:0000160">
    <property type="term" value="P:phosphorelay signal transduction system"/>
    <property type="evidence" value="ECO:0007669"/>
    <property type="project" value="InterPro"/>
</dbReference>
<comment type="caution">
    <text evidence="2">Lacks conserved residue(s) required for the propagation of feature annotation.</text>
</comment>
<dbReference type="InterPro" id="IPR011006">
    <property type="entry name" value="CheY-like_superfamily"/>
</dbReference>
<reference evidence="4 5" key="1">
    <citation type="journal article" date="2016" name="Environ. Microbiol.">
        <title>Genomic resolution of a cold subsurface aquifer community provides metabolic insights for novel microbes adapted to high CO concentrations.</title>
        <authorList>
            <person name="Probst A.J."/>
            <person name="Castelle C.J."/>
            <person name="Singh A."/>
            <person name="Brown C.T."/>
            <person name="Anantharaman K."/>
            <person name="Sharon I."/>
            <person name="Hug L.A."/>
            <person name="Burstein D."/>
            <person name="Emerson J.B."/>
            <person name="Thomas B.C."/>
            <person name="Banfield J.F."/>
        </authorList>
    </citation>
    <scope>NUCLEOTIDE SEQUENCE [LARGE SCALE GENOMIC DNA]</scope>
    <source>
        <strain evidence="4">CG1_02_31_12</strain>
    </source>
</reference>
<dbReference type="InterPro" id="IPR050595">
    <property type="entry name" value="Bact_response_regulator"/>
</dbReference>
<evidence type="ECO:0000259" key="3">
    <source>
        <dbReference type="PROSITE" id="PS50110"/>
    </source>
</evidence>
<dbReference type="EMBL" id="MNVM01000003">
    <property type="protein sequence ID" value="OIO30076.1"/>
    <property type="molecule type" value="Genomic_DNA"/>
</dbReference>
<dbReference type="PANTHER" id="PTHR44591">
    <property type="entry name" value="STRESS RESPONSE REGULATOR PROTEIN 1"/>
    <property type="match status" value="1"/>
</dbReference>
<dbReference type="PANTHER" id="PTHR44591:SF3">
    <property type="entry name" value="RESPONSE REGULATORY DOMAIN-CONTAINING PROTEIN"/>
    <property type="match status" value="1"/>
</dbReference>
<evidence type="ECO:0000256" key="2">
    <source>
        <dbReference type="PROSITE-ProRule" id="PRU00169"/>
    </source>
</evidence>
<sequence>MKNVKTLLIDSDEHSRYFLSYALKKSGIEYLVVLENGFNVLEKVKNQQFDLILTELMVSGIGGFELIKKIRSLSSYKDVPIIVVTTLVINNHIQKCFELGATDFIAKPFNLKDFIEKIKFYSNHS</sequence>
<dbReference type="CDD" id="cd17546">
    <property type="entry name" value="REC_hyHK_CKI1_RcsC-like"/>
    <property type="match status" value="1"/>
</dbReference>
<dbReference type="InterPro" id="IPR001789">
    <property type="entry name" value="Sig_transdc_resp-reg_receiver"/>
</dbReference>
<protein>
    <recommendedName>
        <fullName evidence="3">Response regulatory domain-containing protein</fullName>
    </recommendedName>
</protein>
<dbReference type="Gene3D" id="3.40.50.2300">
    <property type="match status" value="1"/>
</dbReference>
<dbReference type="SMART" id="SM00448">
    <property type="entry name" value="REC"/>
    <property type="match status" value="1"/>
</dbReference>